<keyword evidence="1" id="KW-0175">Coiled coil</keyword>
<accession>A0A850RGG4</accession>
<comment type="caution">
    <text evidence="2">The sequence shown here is derived from an EMBL/GenBank/DDBJ whole genome shotgun (WGS) entry which is preliminary data.</text>
</comment>
<gene>
    <name evidence="2" type="ORF">HW932_18710</name>
</gene>
<dbReference type="EMBL" id="JABZEO010000018">
    <property type="protein sequence ID" value="NVZ11286.1"/>
    <property type="molecule type" value="Genomic_DNA"/>
</dbReference>
<evidence type="ECO:0000256" key="1">
    <source>
        <dbReference type="SAM" id="Coils"/>
    </source>
</evidence>
<protein>
    <submittedName>
        <fullName evidence="2">Uncharacterized protein</fullName>
    </submittedName>
</protein>
<reference evidence="2 3" key="1">
    <citation type="submission" date="2020-06" db="EMBL/GenBank/DDBJ databases">
        <title>Whole-genome sequence of Allochromatium humboldtianum DSM 21881, type strain.</title>
        <authorList>
            <person name="Kyndt J.A."/>
            <person name="Meyer T.E."/>
        </authorList>
    </citation>
    <scope>NUCLEOTIDE SEQUENCE [LARGE SCALE GENOMIC DNA]</scope>
    <source>
        <strain evidence="2 3">DSM 21881</strain>
    </source>
</reference>
<proteinExistence type="predicted"/>
<organism evidence="2 3">
    <name type="scientific">Allochromatium humboldtianum</name>
    <dbReference type="NCBI Taxonomy" id="504901"/>
    <lineage>
        <taxon>Bacteria</taxon>
        <taxon>Pseudomonadati</taxon>
        <taxon>Pseudomonadota</taxon>
        <taxon>Gammaproteobacteria</taxon>
        <taxon>Chromatiales</taxon>
        <taxon>Chromatiaceae</taxon>
        <taxon>Allochromatium</taxon>
    </lineage>
</organism>
<evidence type="ECO:0000313" key="2">
    <source>
        <dbReference type="EMBL" id="NVZ11286.1"/>
    </source>
</evidence>
<dbReference type="AlphaFoldDB" id="A0A850RGG4"/>
<evidence type="ECO:0000313" key="3">
    <source>
        <dbReference type="Proteomes" id="UP000592294"/>
    </source>
</evidence>
<name>A0A850RGG4_9GAMM</name>
<sequence length="269" mass="31627">MCKQEKYLERILRSANARLNTGKSIDVLTSYFDSALSLSQIKQLLGRSSALRLPVRLALDKAHTQKQRRQVTRDLKNIPLIIQTLAEANRCNRPLIDHFRQHLRSTEDQFARLNAEQEQQRLAELRDQVEEKRNAGTLIRWLAGLSPSDRRRLGTRAERQEAAQMRKEALKAGAAREMLQCSLAELNRWTEEGRLTVLFYRREPTQLGKTIEKRFWSREDLESAIPHLNDWRSEWEARKKAKRTKLRDEFGYVPEHSRHLPQGKRCYVF</sequence>
<keyword evidence="3" id="KW-1185">Reference proteome</keyword>
<dbReference type="Proteomes" id="UP000592294">
    <property type="component" value="Unassembled WGS sequence"/>
</dbReference>
<dbReference type="RefSeq" id="WP_176977984.1">
    <property type="nucleotide sequence ID" value="NZ_JABZEO010000018.1"/>
</dbReference>
<feature type="coiled-coil region" evidence="1">
    <location>
        <begin position="96"/>
        <end position="135"/>
    </location>
</feature>